<dbReference type="InterPro" id="IPR052996">
    <property type="entry name" value="Carb_Metab_Mutarotase"/>
</dbReference>
<accession>A0A4R6WCV0</accession>
<dbReference type="PANTHER" id="PTHR43239">
    <property type="entry name" value="UPF0734 PROTEIN DDB_G0273871/DDB_G0273177"/>
    <property type="match status" value="1"/>
</dbReference>
<dbReference type="PANTHER" id="PTHR43239:SF1">
    <property type="entry name" value="UPF0734 PROTEIN DDB_G0273871_DDB_G0273177"/>
    <property type="match status" value="1"/>
</dbReference>
<dbReference type="RefSeq" id="WP_133585042.1">
    <property type="nucleotide sequence ID" value="NZ_SNYV01000014.1"/>
</dbReference>
<organism evidence="1 2">
    <name type="scientific">Sphingobacterium yanglingense</name>
    <dbReference type="NCBI Taxonomy" id="1437280"/>
    <lineage>
        <taxon>Bacteria</taxon>
        <taxon>Pseudomonadati</taxon>
        <taxon>Bacteroidota</taxon>
        <taxon>Sphingobacteriia</taxon>
        <taxon>Sphingobacteriales</taxon>
        <taxon>Sphingobacteriaceae</taxon>
        <taxon>Sphingobacterium</taxon>
    </lineage>
</organism>
<dbReference type="EMBL" id="SNYV01000014">
    <property type="protein sequence ID" value="TDQ77425.1"/>
    <property type="molecule type" value="Genomic_DNA"/>
</dbReference>
<evidence type="ECO:0000313" key="1">
    <source>
        <dbReference type="EMBL" id="TDQ77425.1"/>
    </source>
</evidence>
<dbReference type="AlphaFoldDB" id="A0A4R6WCV0"/>
<dbReference type="GO" id="GO:0016857">
    <property type="term" value="F:racemase and epimerase activity, acting on carbohydrates and derivatives"/>
    <property type="evidence" value="ECO:0007669"/>
    <property type="project" value="InterPro"/>
</dbReference>
<dbReference type="Proteomes" id="UP000295292">
    <property type="component" value="Unassembled WGS sequence"/>
</dbReference>
<comment type="caution">
    <text evidence="1">The sequence shown here is derived from an EMBL/GenBank/DDBJ whole genome shotgun (WGS) entry which is preliminary data.</text>
</comment>
<protein>
    <submittedName>
        <fullName evidence="1">L-rhamnose mutarotase</fullName>
    </submittedName>
</protein>
<keyword evidence="2" id="KW-1185">Reference proteome</keyword>
<dbReference type="OrthoDB" id="1430580at2"/>
<dbReference type="Gene3D" id="3.30.70.100">
    <property type="match status" value="1"/>
</dbReference>
<gene>
    <name evidence="1" type="ORF">CLV99_2831</name>
</gene>
<dbReference type="SUPFAM" id="SSF54909">
    <property type="entry name" value="Dimeric alpha+beta barrel"/>
    <property type="match status" value="1"/>
</dbReference>
<proteinExistence type="predicted"/>
<dbReference type="InterPro" id="IPR008000">
    <property type="entry name" value="Rham/fucose_mutarotase"/>
</dbReference>
<reference evidence="1 2" key="1">
    <citation type="submission" date="2019-03" db="EMBL/GenBank/DDBJ databases">
        <title>Genomic Encyclopedia of Archaeal and Bacterial Type Strains, Phase II (KMG-II): from individual species to whole genera.</title>
        <authorList>
            <person name="Goeker M."/>
        </authorList>
    </citation>
    <scope>NUCLEOTIDE SEQUENCE [LARGE SCALE GENOMIC DNA]</scope>
    <source>
        <strain evidence="1 2">DSM 28353</strain>
    </source>
</reference>
<evidence type="ECO:0000313" key="2">
    <source>
        <dbReference type="Proteomes" id="UP000295292"/>
    </source>
</evidence>
<sequence>MRRYALALDLQDNPDLIKEYDEYHRAVWPDVIHSIQDSGILSMAIYRFSNRLFMIMDVEEGFSFEKKGEMDANNEKVQEWETLMWKYQRAMPGSRPGEKWVIMDKIFEL</sequence>
<name>A0A4R6WCV0_9SPHI</name>
<dbReference type="InterPro" id="IPR011008">
    <property type="entry name" value="Dimeric_a/b-barrel"/>
</dbReference>
<dbReference type="Pfam" id="PF05336">
    <property type="entry name" value="rhaM"/>
    <property type="match status" value="1"/>
</dbReference>